<name>A0A0P1B2T4_PLAHL</name>
<dbReference type="EMBL" id="CCYD01002887">
    <property type="protein sequence ID" value="CEG48118.1"/>
    <property type="molecule type" value="Genomic_DNA"/>
</dbReference>
<evidence type="ECO:0000313" key="1">
    <source>
        <dbReference type="EMBL" id="CEG48118.1"/>
    </source>
</evidence>
<proteinExistence type="predicted"/>
<evidence type="ECO:0000313" key="2">
    <source>
        <dbReference type="Proteomes" id="UP000054928"/>
    </source>
</evidence>
<accession>A0A0P1B2T4</accession>
<organism evidence="1 2">
    <name type="scientific">Plasmopara halstedii</name>
    <name type="common">Downy mildew of sunflower</name>
    <dbReference type="NCBI Taxonomy" id="4781"/>
    <lineage>
        <taxon>Eukaryota</taxon>
        <taxon>Sar</taxon>
        <taxon>Stramenopiles</taxon>
        <taxon>Oomycota</taxon>
        <taxon>Peronosporomycetes</taxon>
        <taxon>Peronosporales</taxon>
        <taxon>Peronosporaceae</taxon>
        <taxon>Plasmopara</taxon>
    </lineage>
</organism>
<dbReference type="AlphaFoldDB" id="A0A0P1B2T4"/>
<sequence length="149" mass="16365">MKCYYCLDAGLDVDQNDNPYCVENHKETVAVLGLGRRCRCDIEPQYRLPFESRRVQLLKGGKPILPGVSREVTVLKKVRSGFKHTAVVMTKALDSLKMLKTVAEVVRASLSCCLDSTLIEQDLFVHQGGKAVSKTHASNAAKVPVAPHG</sequence>
<dbReference type="RefSeq" id="XP_024584487.1">
    <property type="nucleotide sequence ID" value="XM_024719161.1"/>
</dbReference>
<keyword evidence="2" id="KW-1185">Reference proteome</keyword>
<reference evidence="2" key="1">
    <citation type="submission" date="2014-09" db="EMBL/GenBank/DDBJ databases">
        <authorList>
            <person name="Sharma Rahul"/>
            <person name="Thines Marco"/>
        </authorList>
    </citation>
    <scope>NUCLEOTIDE SEQUENCE [LARGE SCALE GENOMIC DNA]</scope>
</reference>
<dbReference type="GeneID" id="36400647"/>
<protein>
    <submittedName>
        <fullName evidence="1">Uncharacterized protein</fullName>
    </submittedName>
</protein>
<dbReference type="Proteomes" id="UP000054928">
    <property type="component" value="Unassembled WGS sequence"/>
</dbReference>